<organism evidence="2 3">
    <name type="scientific">Streptomyces spectabilis</name>
    <dbReference type="NCBI Taxonomy" id="68270"/>
    <lineage>
        <taxon>Bacteria</taxon>
        <taxon>Bacillati</taxon>
        <taxon>Actinomycetota</taxon>
        <taxon>Actinomycetes</taxon>
        <taxon>Kitasatosporales</taxon>
        <taxon>Streptomycetaceae</taxon>
        <taxon>Streptomyces</taxon>
    </lineage>
</organism>
<keyword evidence="1" id="KW-0812">Transmembrane</keyword>
<reference evidence="2 3" key="1">
    <citation type="submission" date="2020-08" db="EMBL/GenBank/DDBJ databases">
        <title>Genomic Encyclopedia of Type Strains, Phase III (KMG-III): the genomes of soil and plant-associated and newly described type strains.</title>
        <authorList>
            <person name="Whitman W."/>
        </authorList>
    </citation>
    <scope>NUCLEOTIDE SEQUENCE [LARGE SCALE GENOMIC DNA]</scope>
    <source>
        <strain evidence="2 3">CECT 3146</strain>
    </source>
</reference>
<evidence type="ECO:0000313" key="2">
    <source>
        <dbReference type="EMBL" id="MBB5109358.1"/>
    </source>
</evidence>
<dbReference type="AlphaFoldDB" id="A0A7W8B690"/>
<accession>A0A7W8B690</accession>
<dbReference type="Proteomes" id="UP000549009">
    <property type="component" value="Unassembled WGS sequence"/>
</dbReference>
<keyword evidence="1" id="KW-0472">Membrane</keyword>
<comment type="caution">
    <text evidence="2">The sequence shown here is derived from an EMBL/GenBank/DDBJ whole genome shotgun (WGS) entry which is preliminary data.</text>
</comment>
<sequence length="73" mass="7922">MTFSRIEKAVTRLQAVWLVHAERITGPRRDAGMETLEKLILGAVVLGVAVTFGTVFKSTSTSLMNRFTAAVGL</sequence>
<keyword evidence="1" id="KW-1133">Transmembrane helix</keyword>
<keyword evidence="3" id="KW-1185">Reference proteome</keyword>
<feature type="transmembrane region" description="Helical" evidence="1">
    <location>
        <begin position="39"/>
        <end position="56"/>
    </location>
</feature>
<evidence type="ECO:0000313" key="3">
    <source>
        <dbReference type="Proteomes" id="UP000549009"/>
    </source>
</evidence>
<evidence type="ECO:0000256" key="1">
    <source>
        <dbReference type="SAM" id="Phobius"/>
    </source>
</evidence>
<name>A0A7W8B690_STRST</name>
<dbReference type="RefSeq" id="WP_184926349.1">
    <property type="nucleotide sequence ID" value="NZ_BMSQ01000030.1"/>
</dbReference>
<gene>
    <name evidence="2" type="ORF">FHS40_008486</name>
</gene>
<proteinExistence type="predicted"/>
<dbReference type="EMBL" id="JACHJD010000026">
    <property type="protein sequence ID" value="MBB5109358.1"/>
    <property type="molecule type" value="Genomic_DNA"/>
</dbReference>
<protein>
    <submittedName>
        <fullName evidence="2">Uncharacterized protein</fullName>
    </submittedName>
</protein>